<evidence type="ECO:0000313" key="3">
    <source>
        <dbReference type="Proteomes" id="UP001500390"/>
    </source>
</evidence>
<sequence>MTVQRAAAGVGAFLVLVIGTSVCVVAAGALAGVTGSAPFGVVLKSVLVLVLLVSTLGSFIRWGHGGSPALWLGIALLAYVATPSSWAASTLFTRALGAPSTLAWVADAVVWLLLAWHTTRRVLPEASRDDGLHRLR</sequence>
<reference evidence="3" key="1">
    <citation type="journal article" date="2019" name="Int. J. Syst. Evol. Microbiol.">
        <title>The Global Catalogue of Microorganisms (GCM) 10K type strain sequencing project: providing services to taxonomists for standard genome sequencing and annotation.</title>
        <authorList>
            <consortium name="The Broad Institute Genomics Platform"/>
            <consortium name="The Broad Institute Genome Sequencing Center for Infectious Disease"/>
            <person name="Wu L."/>
            <person name="Ma J."/>
        </authorList>
    </citation>
    <scope>NUCLEOTIDE SEQUENCE [LARGE SCALE GENOMIC DNA]</scope>
    <source>
        <strain evidence="3">JCM 17738</strain>
    </source>
</reference>
<evidence type="ECO:0000313" key="2">
    <source>
        <dbReference type="EMBL" id="GAA4394629.1"/>
    </source>
</evidence>
<dbReference type="EMBL" id="BAABFX010000025">
    <property type="protein sequence ID" value="GAA4394629.1"/>
    <property type="molecule type" value="Genomic_DNA"/>
</dbReference>
<evidence type="ECO:0000256" key="1">
    <source>
        <dbReference type="SAM" id="Phobius"/>
    </source>
</evidence>
<gene>
    <name evidence="2" type="ORF">GCM10023153_15880</name>
</gene>
<keyword evidence="1" id="KW-0472">Membrane</keyword>
<accession>A0ABP8JQR6</accession>
<feature type="transmembrane region" description="Helical" evidence="1">
    <location>
        <begin position="101"/>
        <end position="118"/>
    </location>
</feature>
<dbReference type="RefSeq" id="WP_159902197.1">
    <property type="nucleotide sequence ID" value="NZ_BAABFX010000025.1"/>
</dbReference>
<organism evidence="2 3">
    <name type="scientific">Ornithinibacter aureus</name>
    <dbReference type="NCBI Taxonomy" id="622664"/>
    <lineage>
        <taxon>Bacteria</taxon>
        <taxon>Bacillati</taxon>
        <taxon>Actinomycetota</taxon>
        <taxon>Actinomycetes</taxon>
        <taxon>Micrococcales</taxon>
        <taxon>Intrasporangiaceae</taxon>
        <taxon>Ornithinibacter</taxon>
    </lineage>
</organism>
<dbReference type="Proteomes" id="UP001500390">
    <property type="component" value="Unassembled WGS sequence"/>
</dbReference>
<protein>
    <submittedName>
        <fullName evidence="2">Uncharacterized protein</fullName>
    </submittedName>
</protein>
<keyword evidence="1" id="KW-1133">Transmembrane helix</keyword>
<comment type="caution">
    <text evidence="2">The sequence shown here is derived from an EMBL/GenBank/DDBJ whole genome shotgun (WGS) entry which is preliminary data.</text>
</comment>
<proteinExistence type="predicted"/>
<keyword evidence="3" id="KW-1185">Reference proteome</keyword>
<feature type="transmembrane region" description="Helical" evidence="1">
    <location>
        <begin position="41"/>
        <end position="62"/>
    </location>
</feature>
<keyword evidence="1" id="KW-0812">Transmembrane</keyword>
<name>A0ABP8JQR6_9MICO</name>
<feature type="transmembrane region" description="Helical" evidence="1">
    <location>
        <begin position="69"/>
        <end position="89"/>
    </location>
</feature>